<keyword evidence="11" id="KW-1185">Reference proteome</keyword>
<comment type="function">
    <text evidence="9">Converts cobyric acid to cobinamide by the addition of aminopropanol on the F carboxylic group.</text>
</comment>
<evidence type="ECO:0000256" key="5">
    <source>
        <dbReference type="ARBA" id="ARBA00022573"/>
    </source>
</evidence>
<dbReference type="HAMAP" id="MF_00024">
    <property type="entry name" value="CobD_CbiB"/>
    <property type="match status" value="1"/>
</dbReference>
<keyword evidence="8 9" id="KW-0472">Membrane</keyword>
<dbReference type="GO" id="GO:0009236">
    <property type="term" value="P:cobalamin biosynthetic process"/>
    <property type="evidence" value="ECO:0007669"/>
    <property type="project" value="UniProtKB-UniRule"/>
</dbReference>
<gene>
    <name evidence="9 10" type="primary">cobD</name>
    <name evidence="10" type="ORF">DENOEST_1162</name>
</gene>
<dbReference type="OrthoDB" id="9811967at2"/>
<keyword evidence="5 9" id="KW-0169">Cobalamin biosynthesis</keyword>
<evidence type="ECO:0000313" key="11">
    <source>
        <dbReference type="Proteomes" id="UP000515733"/>
    </source>
</evidence>
<dbReference type="Pfam" id="PF03186">
    <property type="entry name" value="CobD_Cbib"/>
    <property type="match status" value="1"/>
</dbReference>
<evidence type="ECO:0000313" key="10">
    <source>
        <dbReference type="EMBL" id="CAB1368327.1"/>
    </source>
</evidence>
<keyword evidence="7 9" id="KW-1133">Transmembrane helix</keyword>
<dbReference type="KEGG" id="doe:DENOEST_1162"/>
<keyword evidence="4 9" id="KW-1003">Cell membrane</keyword>
<evidence type="ECO:0000256" key="6">
    <source>
        <dbReference type="ARBA" id="ARBA00022692"/>
    </source>
</evidence>
<feature type="transmembrane region" description="Helical" evidence="9">
    <location>
        <begin position="55"/>
        <end position="75"/>
    </location>
</feature>
<dbReference type="NCBIfam" id="TIGR00380">
    <property type="entry name" value="cobal_cbiB"/>
    <property type="match status" value="1"/>
</dbReference>
<dbReference type="AlphaFoldDB" id="A0A6S6XW72"/>
<comment type="caution">
    <text evidence="9">Lacks conserved residue(s) required for the propagation of feature annotation.</text>
</comment>
<organism evidence="10 11">
    <name type="scientific">Denitratisoma oestradiolicum</name>
    <dbReference type="NCBI Taxonomy" id="311182"/>
    <lineage>
        <taxon>Bacteria</taxon>
        <taxon>Pseudomonadati</taxon>
        <taxon>Pseudomonadota</taxon>
        <taxon>Betaproteobacteria</taxon>
        <taxon>Nitrosomonadales</taxon>
        <taxon>Sterolibacteriaceae</taxon>
        <taxon>Denitratisoma</taxon>
    </lineage>
</organism>
<comment type="subcellular location">
    <subcellularLocation>
        <location evidence="1 9">Cell membrane</location>
        <topology evidence="1 9">Multi-pass membrane protein</topology>
    </subcellularLocation>
</comment>
<dbReference type="RefSeq" id="WP_145772125.1">
    <property type="nucleotide sequence ID" value="NZ_LR778301.1"/>
</dbReference>
<feature type="transmembrane region" description="Helical" evidence="9">
    <location>
        <begin position="82"/>
        <end position="100"/>
    </location>
</feature>
<proteinExistence type="inferred from homology"/>
<comment type="pathway">
    <text evidence="2 9">Cofactor biosynthesis; adenosylcobalamin biosynthesis.</text>
</comment>
<reference evidence="10 11" key="1">
    <citation type="submission" date="2020-03" db="EMBL/GenBank/DDBJ databases">
        <authorList>
            <consortium name="Genoscope - CEA"/>
            <person name="William W."/>
        </authorList>
    </citation>
    <scope>NUCLEOTIDE SEQUENCE [LARGE SCALE GENOMIC DNA]</scope>
    <source>
        <strain evidence="11">DSM 16959</strain>
    </source>
</reference>
<protein>
    <recommendedName>
        <fullName evidence="9">Cobalamin biosynthesis protein CobD</fullName>
    </recommendedName>
</protein>
<evidence type="ECO:0000256" key="7">
    <source>
        <dbReference type="ARBA" id="ARBA00022989"/>
    </source>
</evidence>
<evidence type="ECO:0000256" key="3">
    <source>
        <dbReference type="ARBA" id="ARBA00006263"/>
    </source>
</evidence>
<dbReference type="Proteomes" id="UP000515733">
    <property type="component" value="Chromosome"/>
</dbReference>
<evidence type="ECO:0000256" key="1">
    <source>
        <dbReference type="ARBA" id="ARBA00004651"/>
    </source>
</evidence>
<sequence length="311" mass="33442">MNSGLLLLAALGAVMLDRWLGEPRQWHPLVGFGRLAGAIEARWRVENAIPRHGQILGLSAWLLAVVPLSLLALALCRLPWGLGWLASCLCLYFSLGARSLEQHVLAVIHPLEVGDLTTARVSLGRIVSRDTAVLDAEGVTRAALETTLENGNDAVFGALFWFALLGGPGAVLFRLANTLDAMWGYKSPRYRNFGWAAARLDDALNWLPARLTALTYALLGNTTQAISCWRHQAHSWDSPNAGPVMASGAGSLGLILGGTASYQGVGEQRPLLGAGRSPIARDLHRGLGLVRKGLTVWLTMGIMAWFASQLI</sequence>
<evidence type="ECO:0000256" key="2">
    <source>
        <dbReference type="ARBA" id="ARBA00004953"/>
    </source>
</evidence>
<dbReference type="PANTHER" id="PTHR34308">
    <property type="entry name" value="COBALAMIN BIOSYNTHESIS PROTEIN CBIB"/>
    <property type="match status" value="1"/>
</dbReference>
<accession>A0A6S6XW72</accession>
<comment type="similarity">
    <text evidence="3 9">Belongs to the CobD/CbiB family.</text>
</comment>
<name>A0A6S6XW72_9PROT</name>
<dbReference type="InterPro" id="IPR004485">
    <property type="entry name" value="Cobalamin_biosynth_CobD/CbiB"/>
</dbReference>
<evidence type="ECO:0000256" key="9">
    <source>
        <dbReference type="HAMAP-Rule" id="MF_00024"/>
    </source>
</evidence>
<dbReference type="GO" id="GO:0048472">
    <property type="term" value="F:threonine-phosphate decarboxylase activity"/>
    <property type="evidence" value="ECO:0007669"/>
    <property type="project" value="InterPro"/>
</dbReference>
<dbReference type="EMBL" id="LR778301">
    <property type="protein sequence ID" value="CAB1368327.1"/>
    <property type="molecule type" value="Genomic_DNA"/>
</dbReference>
<feature type="transmembrane region" description="Helical" evidence="9">
    <location>
        <begin position="154"/>
        <end position="176"/>
    </location>
</feature>
<keyword evidence="6 9" id="KW-0812">Transmembrane</keyword>
<dbReference type="GO" id="GO:0015420">
    <property type="term" value="F:ABC-type vitamin B12 transporter activity"/>
    <property type="evidence" value="ECO:0007669"/>
    <property type="project" value="UniProtKB-UniRule"/>
</dbReference>
<evidence type="ECO:0000256" key="4">
    <source>
        <dbReference type="ARBA" id="ARBA00022475"/>
    </source>
</evidence>
<dbReference type="PANTHER" id="PTHR34308:SF1">
    <property type="entry name" value="COBALAMIN BIOSYNTHESIS PROTEIN CBIB"/>
    <property type="match status" value="1"/>
</dbReference>
<dbReference type="UniPathway" id="UPA00148"/>
<evidence type="ECO:0000256" key="8">
    <source>
        <dbReference type="ARBA" id="ARBA00023136"/>
    </source>
</evidence>
<dbReference type="GO" id="GO:0005886">
    <property type="term" value="C:plasma membrane"/>
    <property type="evidence" value="ECO:0007669"/>
    <property type="project" value="UniProtKB-SubCell"/>
</dbReference>